<protein>
    <submittedName>
        <fullName evidence="1">Uncharacterized protein</fullName>
    </submittedName>
</protein>
<gene>
    <name evidence="1" type="ORF">PAHAL_8G255000</name>
</gene>
<organism evidence="1">
    <name type="scientific">Panicum hallii</name>
    <dbReference type="NCBI Taxonomy" id="206008"/>
    <lineage>
        <taxon>Eukaryota</taxon>
        <taxon>Viridiplantae</taxon>
        <taxon>Streptophyta</taxon>
        <taxon>Embryophyta</taxon>
        <taxon>Tracheophyta</taxon>
        <taxon>Spermatophyta</taxon>
        <taxon>Magnoliopsida</taxon>
        <taxon>Liliopsida</taxon>
        <taxon>Poales</taxon>
        <taxon>Poaceae</taxon>
        <taxon>PACMAD clade</taxon>
        <taxon>Panicoideae</taxon>
        <taxon>Panicodae</taxon>
        <taxon>Paniceae</taxon>
        <taxon>Panicinae</taxon>
        <taxon>Panicum</taxon>
        <taxon>Panicum sect. Panicum</taxon>
    </lineage>
</organism>
<sequence length="51" mass="5520">MSLHAHGLSHLELGFITNTCMDSNRANISSYTKGQVAVTFQQSITQPAQKG</sequence>
<name>A0A2S3IFB5_9POAL</name>
<accession>A0A2S3IFB5</accession>
<reference evidence="1" key="1">
    <citation type="submission" date="2018-04" db="EMBL/GenBank/DDBJ databases">
        <title>WGS assembly of Panicum hallii.</title>
        <authorList>
            <person name="Lovell J."/>
            <person name="Jenkins J."/>
            <person name="Lowry D."/>
            <person name="Mamidi S."/>
            <person name="Sreedasyam A."/>
            <person name="Weng X."/>
            <person name="Barry K."/>
            <person name="Bonette J."/>
            <person name="Campitelli B."/>
            <person name="Daum C."/>
            <person name="Gordon S."/>
            <person name="Gould B."/>
            <person name="Lipzen A."/>
            <person name="Macqueen A."/>
            <person name="Palacio-Mejia J."/>
            <person name="Plott C."/>
            <person name="Shakirov E."/>
            <person name="Shu S."/>
            <person name="Yoshinaga Y."/>
            <person name="Zane M."/>
            <person name="Rokhsar D."/>
            <person name="Grimwood J."/>
            <person name="Schmutz J."/>
            <person name="Juenger T."/>
        </authorList>
    </citation>
    <scope>NUCLEOTIDE SEQUENCE [LARGE SCALE GENOMIC DNA]</scope>
    <source>
        <strain evidence="1">FIL2</strain>
    </source>
</reference>
<dbReference type="Proteomes" id="UP000243499">
    <property type="component" value="Chromosome 8"/>
</dbReference>
<evidence type="ECO:0000313" key="1">
    <source>
        <dbReference type="EMBL" id="PAN43458.2"/>
    </source>
</evidence>
<dbReference type="AlphaFoldDB" id="A0A2S3IFB5"/>
<dbReference type="Gramene" id="PAN43458">
    <property type="protein sequence ID" value="PAN43458"/>
    <property type="gene ID" value="PAHAL_8G255000"/>
</dbReference>
<dbReference type="EMBL" id="CM008053">
    <property type="protein sequence ID" value="PAN43458.2"/>
    <property type="molecule type" value="Genomic_DNA"/>
</dbReference>
<proteinExistence type="predicted"/>